<dbReference type="InterPro" id="IPR036388">
    <property type="entry name" value="WH-like_DNA-bd_sf"/>
</dbReference>
<evidence type="ECO:0000313" key="11">
    <source>
        <dbReference type="Proteomes" id="UP001374803"/>
    </source>
</evidence>
<keyword evidence="3" id="KW-0805">Transcription regulation</keyword>
<keyword evidence="4 7" id="KW-0238">DNA-binding</keyword>
<dbReference type="SMART" id="SM00448">
    <property type="entry name" value="REC"/>
    <property type="match status" value="1"/>
</dbReference>
<dbReference type="Proteomes" id="UP001374803">
    <property type="component" value="Chromosome"/>
</dbReference>
<evidence type="ECO:0000256" key="2">
    <source>
        <dbReference type="ARBA" id="ARBA00023012"/>
    </source>
</evidence>
<dbReference type="InterPro" id="IPR011006">
    <property type="entry name" value="CheY-like_superfamily"/>
</dbReference>
<keyword evidence="2" id="KW-0902">Two-component regulatory system</keyword>
<evidence type="ECO:0000256" key="7">
    <source>
        <dbReference type="PROSITE-ProRule" id="PRU01091"/>
    </source>
</evidence>
<dbReference type="Pfam" id="PF00072">
    <property type="entry name" value="Response_reg"/>
    <property type="match status" value="1"/>
</dbReference>
<organism evidence="10 11">
    <name type="scientific">Pendulispora rubella</name>
    <dbReference type="NCBI Taxonomy" id="2741070"/>
    <lineage>
        <taxon>Bacteria</taxon>
        <taxon>Pseudomonadati</taxon>
        <taxon>Myxococcota</taxon>
        <taxon>Myxococcia</taxon>
        <taxon>Myxococcales</taxon>
        <taxon>Sorangiineae</taxon>
        <taxon>Pendulisporaceae</taxon>
        <taxon>Pendulispora</taxon>
    </lineage>
</organism>
<dbReference type="PROSITE" id="PS51755">
    <property type="entry name" value="OMPR_PHOB"/>
    <property type="match status" value="1"/>
</dbReference>
<dbReference type="InterPro" id="IPR001867">
    <property type="entry name" value="OmpR/PhoB-type_DNA-bd"/>
</dbReference>
<evidence type="ECO:0000256" key="1">
    <source>
        <dbReference type="ARBA" id="ARBA00022553"/>
    </source>
</evidence>
<dbReference type="Pfam" id="PF00486">
    <property type="entry name" value="Trans_reg_C"/>
    <property type="match status" value="1"/>
</dbReference>
<dbReference type="SUPFAM" id="SSF46894">
    <property type="entry name" value="C-terminal effector domain of the bipartite response regulators"/>
    <property type="match status" value="1"/>
</dbReference>
<keyword evidence="11" id="KW-1185">Reference proteome</keyword>
<feature type="domain" description="Response regulatory" evidence="8">
    <location>
        <begin position="6"/>
        <end position="119"/>
    </location>
</feature>
<evidence type="ECO:0000259" key="9">
    <source>
        <dbReference type="PROSITE" id="PS51755"/>
    </source>
</evidence>
<protein>
    <submittedName>
        <fullName evidence="10">Response regulator transcription factor</fullName>
    </submittedName>
</protein>
<dbReference type="RefSeq" id="WP_394834356.1">
    <property type="nucleotide sequence ID" value="NZ_CP089929.1"/>
</dbReference>
<evidence type="ECO:0000256" key="3">
    <source>
        <dbReference type="ARBA" id="ARBA00023015"/>
    </source>
</evidence>
<evidence type="ECO:0000313" key="10">
    <source>
        <dbReference type="EMBL" id="WXB04712.1"/>
    </source>
</evidence>
<keyword evidence="1 6" id="KW-0597">Phosphoprotein</keyword>
<feature type="DNA-binding region" description="OmpR/PhoB-type" evidence="7">
    <location>
        <begin position="130"/>
        <end position="229"/>
    </location>
</feature>
<dbReference type="Gene3D" id="3.40.50.2300">
    <property type="match status" value="1"/>
</dbReference>
<proteinExistence type="predicted"/>
<sequence length="234" mass="25827">MAESMAALLVEDDFRLAFFTADYLRQHDVSITHVADGEAAVVEATRRSFDVVVLDLMLPKRDGMSVCRVIRNISDVPIVMVTARADEGDRVLGLESGADDYVVKPFSPRELLARMRAIVRRDRGALAPKSRIVRAGPLVLHPARRTATLGEKPLVLTTAEFDLLLAFAQHPARILSRDQLLRLAKGSDSDTFDRAIDVQISRLRQKLAAHPEGESLIRTIRGVGYMLEGGEPSC</sequence>
<dbReference type="InterPro" id="IPR016032">
    <property type="entry name" value="Sig_transdc_resp-reg_C-effctor"/>
</dbReference>
<accession>A0ABZ2L1T9</accession>
<dbReference type="InterPro" id="IPR001789">
    <property type="entry name" value="Sig_transdc_resp-reg_receiver"/>
</dbReference>
<evidence type="ECO:0000256" key="5">
    <source>
        <dbReference type="ARBA" id="ARBA00023163"/>
    </source>
</evidence>
<gene>
    <name evidence="10" type="ORF">LVJ94_48440</name>
</gene>
<dbReference type="Gene3D" id="6.10.250.690">
    <property type="match status" value="1"/>
</dbReference>
<dbReference type="PANTHER" id="PTHR48111">
    <property type="entry name" value="REGULATOR OF RPOS"/>
    <property type="match status" value="1"/>
</dbReference>
<dbReference type="PROSITE" id="PS50110">
    <property type="entry name" value="RESPONSE_REGULATORY"/>
    <property type="match status" value="1"/>
</dbReference>
<dbReference type="EMBL" id="CP089983">
    <property type="protein sequence ID" value="WXB04712.1"/>
    <property type="molecule type" value="Genomic_DNA"/>
</dbReference>
<reference evidence="10" key="1">
    <citation type="submission" date="2021-12" db="EMBL/GenBank/DDBJ databases">
        <title>Discovery of the Pendulisporaceae a myxobacterial family with distinct sporulation behavior and unique specialized metabolism.</title>
        <authorList>
            <person name="Garcia R."/>
            <person name="Popoff A."/>
            <person name="Bader C.D."/>
            <person name="Loehr J."/>
            <person name="Walesch S."/>
            <person name="Walt C."/>
            <person name="Boldt J."/>
            <person name="Bunk B."/>
            <person name="Haeckl F.J.F.P.J."/>
            <person name="Gunesch A.P."/>
            <person name="Birkelbach J."/>
            <person name="Nuebel U."/>
            <person name="Pietschmann T."/>
            <person name="Bach T."/>
            <person name="Mueller R."/>
        </authorList>
    </citation>
    <scope>NUCLEOTIDE SEQUENCE</scope>
    <source>
        <strain evidence="10">MSr11367</strain>
    </source>
</reference>
<dbReference type="InterPro" id="IPR039420">
    <property type="entry name" value="WalR-like"/>
</dbReference>
<dbReference type="PANTHER" id="PTHR48111:SF4">
    <property type="entry name" value="DNA-BINDING DUAL TRANSCRIPTIONAL REGULATOR OMPR"/>
    <property type="match status" value="1"/>
</dbReference>
<evidence type="ECO:0000256" key="4">
    <source>
        <dbReference type="ARBA" id="ARBA00023125"/>
    </source>
</evidence>
<name>A0ABZ2L1T9_9BACT</name>
<dbReference type="SMART" id="SM00862">
    <property type="entry name" value="Trans_reg_C"/>
    <property type="match status" value="1"/>
</dbReference>
<evidence type="ECO:0000259" key="8">
    <source>
        <dbReference type="PROSITE" id="PS50110"/>
    </source>
</evidence>
<keyword evidence="5" id="KW-0804">Transcription</keyword>
<dbReference type="SUPFAM" id="SSF52172">
    <property type="entry name" value="CheY-like"/>
    <property type="match status" value="1"/>
</dbReference>
<feature type="modified residue" description="4-aspartylphosphate" evidence="6">
    <location>
        <position position="55"/>
    </location>
</feature>
<dbReference type="CDD" id="cd00383">
    <property type="entry name" value="trans_reg_C"/>
    <property type="match status" value="1"/>
</dbReference>
<dbReference type="Gene3D" id="1.10.10.10">
    <property type="entry name" value="Winged helix-like DNA-binding domain superfamily/Winged helix DNA-binding domain"/>
    <property type="match status" value="1"/>
</dbReference>
<evidence type="ECO:0000256" key="6">
    <source>
        <dbReference type="PROSITE-ProRule" id="PRU00169"/>
    </source>
</evidence>
<feature type="domain" description="OmpR/PhoB-type" evidence="9">
    <location>
        <begin position="130"/>
        <end position="229"/>
    </location>
</feature>